<dbReference type="PANTHER" id="PTHR43112:SF3">
    <property type="entry name" value="FERREDOXIN-2, CHLOROPLASTIC"/>
    <property type="match status" value="1"/>
</dbReference>
<dbReference type="InterPro" id="IPR001041">
    <property type="entry name" value="2Fe-2S_ferredoxin-type"/>
</dbReference>
<keyword evidence="5 8" id="KW-0249">Electron transport</keyword>
<dbReference type="InterPro" id="IPR012675">
    <property type="entry name" value="Beta-grasp_dom_sf"/>
</dbReference>
<dbReference type="NCBIfam" id="TIGR02008">
    <property type="entry name" value="fdx_plant"/>
    <property type="match status" value="1"/>
</dbReference>
<dbReference type="FunFam" id="3.10.20.30:FF:000014">
    <property type="entry name" value="Ferredoxin"/>
    <property type="match status" value="1"/>
</dbReference>
<gene>
    <name evidence="11" type="ORF">BRAN1462_LOCUS59009</name>
</gene>
<evidence type="ECO:0000256" key="9">
    <source>
        <dbReference type="SAM" id="SignalP"/>
    </source>
</evidence>
<dbReference type="GO" id="GO:0022900">
    <property type="term" value="P:electron transport chain"/>
    <property type="evidence" value="ECO:0007669"/>
    <property type="project" value="InterPro"/>
</dbReference>
<sequence length="175" mass="18076">MAPRSRSATALPVAALGAVALLCALRGQRQEAFVAPLPSSAAAGVTVHQGCQRVASTGSAALAGAAPAIVSARAARPGVAAHFKVKLETPDGAQEFECPEDVYILDQAEEEGIELPYSCRAGSCSSCAGKVLEGEIDQSDQAFLDEDQMGDGFCLTCVTYATSDVTIKTHCEDEL</sequence>
<feature type="chain" id="PRO_5031371059" description="Ferredoxin" evidence="9">
    <location>
        <begin position="25"/>
        <end position="175"/>
    </location>
</feature>
<evidence type="ECO:0000256" key="1">
    <source>
        <dbReference type="ARBA" id="ARBA00007874"/>
    </source>
</evidence>
<dbReference type="Pfam" id="PF00111">
    <property type="entry name" value="Fer2"/>
    <property type="match status" value="1"/>
</dbReference>
<organism evidence="11">
    <name type="scientific">Zooxanthella nutricula</name>
    <dbReference type="NCBI Taxonomy" id="1333877"/>
    <lineage>
        <taxon>Eukaryota</taxon>
        <taxon>Sar</taxon>
        <taxon>Alveolata</taxon>
        <taxon>Dinophyceae</taxon>
        <taxon>Peridiniales</taxon>
        <taxon>Peridiniales incertae sedis</taxon>
        <taxon>Zooxanthella</taxon>
    </lineage>
</organism>
<keyword evidence="4 8" id="KW-0479">Metal-binding</keyword>
<evidence type="ECO:0000313" key="11">
    <source>
        <dbReference type="EMBL" id="CAD9641187.1"/>
    </source>
</evidence>
<comment type="cofactor">
    <cofactor evidence="8">
        <name>[2Fe-2S] cluster</name>
        <dbReference type="ChEBI" id="CHEBI:190135"/>
    </cofactor>
    <text evidence="8">Binds 1 [2Fe-2S] cluster.</text>
</comment>
<dbReference type="GO" id="GO:0051537">
    <property type="term" value="F:2 iron, 2 sulfur cluster binding"/>
    <property type="evidence" value="ECO:0007669"/>
    <property type="project" value="UniProtKB-KW"/>
</dbReference>
<dbReference type="InterPro" id="IPR036010">
    <property type="entry name" value="2Fe-2S_ferredoxin-like_sf"/>
</dbReference>
<name>A0A7S2QFU9_9DINO</name>
<feature type="domain" description="2Fe-2S ferredoxin-type" evidence="10">
    <location>
        <begin position="83"/>
        <end position="173"/>
    </location>
</feature>
<evidence type="ECO:0000256" key="4">
    <source>
        <dbReference type="ARBA" id="ARBA00022723"/>
    </source>
</evidence>
<dbReference type="CDD" id="cd00207">
    <property type="entry name" value="fer2"/>
    <property type="match status" value="1"/>
</dbReference>
<evidence type="ECO:0000256" key="7">
    <source>
        <dbReference type="ARBA" id="ARBA00023014"/>
    </source>
</evidence>
<dbReference type="InterPro" id="IPR010241">
    <property type="entry name" value="Fd_pln"/>
</dbReference>
<evidence type="ECO:0000256" key="3">
    <source>
        <dbReference type="ARBA" id="ARBA00022714"/>
    </source>
</evidence>
<dbReference type="PANTHER" id="PTHR43112">
    <property type="entry name" value="FERREDOXIN"/>
    <property type="match status" value="1"/>
</dbReference>
<protein>
    <recommendedName>
        <fullName evidence="8">Ferredoxin</fullName>
    </recommendedName>
</protein>
<keyword evidence="7 8" id="KW-0411">Iron-sulfur</keyword>
<dbReference type="EMBL" id="HBGW01092934">
    <property type="protein sequence ID" value="CAD9641187.1"/>
    <property type="molecule type" value="Transcribed_RNA"/>
</dbReference>
<proteinExistence type="inferred from homology"/>
<dbReference type="AlphaFoldDB" id="A0A7S2QFU9"/>
<evidence type="ECO:0000256" key="2">
    <source>
        <dbReference type="ARBA" id="ARBA00022448"/>
    </source>
</evidence>
<dbReference type="Gene3D" id="3.10.20.30">
    <property type="match status" value="1"/>
</dbReference>
<evidence type="ECO:0000259" key="10">
    <source>
        <dbReference type="PROSITE" id="PS51085"/>
    </source>
</evidence>
<evidence type="ECO:0000256" key="5">
    <source>
        <dbReference type="ARBA" id="ARBA00022982"/>
    </source>
</evidence>
<keyword evidence="2 8" id="KW-0813">Transport</keyword>
<evidence type="ECO:0000256" key="6">
    <source>
        <dbReference type="ARBA" id="ARBA00023004"/>
    </source>
</evidence>
<evidence type="ECO:0000256" key="8">
    <source>
        <dbReference type="RuleBase" id="RU364001"/>
    </source>
</evidence>
<keyword evidence="6 8" id="KW-0408">Iron</keyword>
<keyword evidence="9" id="KW-0732">Signal</keyword>
<dbReference type="PROSITE" id="PS00197">
    <property type="entry name" value="2FE2S_FER_1"/>
    <property type="match status" value="1"/>
</dbReference>
<dbReference type="GO" id="GO:0009570">
    <property type="term" value="C:chloroplast stroma"/>
    <property type="evidence" value="ECO:0007669"/>
    <property type="project" value="TreeGrafter"/>
</dbReference>
<comment type="function">
    <text evidence="8">Ferredoxins are iron-sulfur proteins that transfer electrons in a wide variety of metabolic reactions.</text>
</comment>
<dbReference type="PROSITE" id="PS51085">
    <property type="entry name" value="2FE2S_FER_2"/>
    <property type="match status" value="1"/>
</dbReference>
<reference evidence="11" key="1">
    <citation type="submission" date="2021-01" db="EMBL/GenBank/DDBJ databases">
        <authorList>
            <person name="Corre E."/>
            <person name="Pelletier E."/>
            <person name="Niang G."/>
            <person name="Scheremetjew M."/>
            <person name="Finn R."/>
            <person name="Kale V."/>
            <person name="Holt S."/>
            <person name="Cochrane G."/>
            <person name="Meng A."/>
            <person name="Brown T."/>
            <person name="Cohen L."/>
        </authorList>
    </citation>
    <scope>NUCLEOTIDE SEQUENCE</scope>
    <source>
        <strain evidence="11">RCC3387</strain>
    </source>
</reference>
<keyword evidence="3 8" id="KW-0001">2Fe-2S</keyword>
<feature type="signal peptide" evidence="9">
    <location>
        <begin position="1"/>
        <end position="24"/>
    </location>
</feature>
<dbReference type="GO" id="GO:0046872">
    <property type="term" value="F:metal ion binding"/>
    <property type="evidence" value="ECO:0007669"/>
    <property type="project" value="UniProtKB-KW"/>
</dbReference>
<dbReference type="GO" id="GO:0009055">
    <property type="term" value="F:electron transfer activity"/>
    <property type="evidence" value="ECO:0007669"/>
    <property type="project" value="InterPro"/>
</dbReference>
<dbReference type="SUPFAM" id="SSF54292">
    <property type="entry name" value="2Fe-2S ferredoxin-like"/>
    <property type="match status" value="1"/>
</dbReference>
<accession>A0A7S2QFU9</accession>
<dbReference type="InterPro" id="IPR006058">
    <property type="entry name" value="2Fe2S_fd_BS"/>
</dbReference>
<comment type="similarity">
    <text evidence="1 8">Belongs to the 2Fe2S plant-type ferredoxin family.</text>
</comment>